<proteinExistence type="predicted"/>
<evidence type="ECO:0000313" key="1">
    <source>
        <dbReference type="Proteomes" id="UP000000437"/>
    </source>
</evidence>
<keyword evidence="1" id="KW-1185">Reference proteome</keyword>
<accession>A0AB32T8B7</accession>
<protein>
    <submittedName>
        <fullName evidence="2">Uncharacterized protein isoform X1</fullName>
    </submittedName>
</protein>
<reference evidence="2" key="1">
    <citation type="submission" date="2025-08" db="UniProtKB">
        <authorList>
            <consortium name="RefSeq"/>
        </authorList>
    </citation>
    <scope>IDENTIFICATION</scope>
    <source>
        <strain evidence="2">Tuebingen</strain>
        <tissue evidence="2">Fibroblasts and whole tissue</tissue>
    </source>
</reference>
<dbReference type="RefSeq" id="XP_068070150.2">
    <property type="nucleotide sequence ID" value="XM_068214049.2"/>
</dbReference>
<name>A0AB32T8B7_DANRE</name>
<organism evidence="1 2">
    <name type="scientific">Danio rerio</name>
    <name type="common">Zebrafish</name>
    <name type="synonym">Brachydanio rerio</name>
    <dbReference type="NCBI Taxonomy" id="7955"/>
    <lineage>
        <taxon>Eukaryota</taxon>
        <taxon>Metazoa</taxon>
        <taxon>Chordata</taxon>
        <taxon>Craniata</taxon>
        <taxon>Vertebrata</taxon>
        <taxon>Euteleostomi</taxon>
        <taxon>Actinopterygii</taxon>
        <taxon>Neopterygii</taxon>
        <taxon>Teleostei</taxon>
        <taxon>Ostariophysi</taxon>
        <taxon>Cypriniformes</taxon>
        <taxon>Danionidae</taxon>
        <taxon>Danioninae</taxon>
        <taxon>Danio</taxon>
    </lineage>
</organism>
<dbReference type="Proteomes" id="UP000000437">
    <property type="component" value="Chromosome 16"/>
</dbReference>
<gene>
    <name evidence="2" type="primary">LOC137487854</name>
</gene>
<dbReference type="KEGG" id="dre:137487854"/>
<dbReference type="AlphaFoldDB" id="A0AB32T8B7"/>
<sequence>MWSNSQSVPRSPEHRDVSSPKRQMKVSVKSVSYFLPVSDLNANAGRPSSDLSHSWSSSVRMDTSTPLHQHEVVCSNLTVLKLRHVPVKPAEKQNFTDGHGLPKRRGVRSFKHMMEVSLEDISYLSCEPDLNASVDHSSSLLPHSESREVRMDKRTPVRPRPAAPRSKLPILKSKSVPVKPVNQQSFTDEPSEWLGVDSNHMKKGSQSGILDKRRPLRHHPDAPRSKLPILKSKCVPVKPVNQQSFTDEPSEWLGVDSNHDMMKGTVENINPSCESDLSVAPCSFFVPLSGSQSVRLDKRRPLRHHPAAPRSKLPILKTKCVPVKPVNQQSFTDEPAEWLGVDSNHMMKGTVENINPSCESDLSVAPCSFFVGLSGSQPVRMDKRTSLRKHPVAGRSKLPVLESKCVPVKPVSGQKFTNGPPEHQMKVSLKDPPCESELNVSVECSSSLLAVRVGKSQHPAAVSTQMPILRRRCASVKLLAGQEFIDEAPERQASRFPPLVNKGERNGADPSCGSDCKVKSHLSLPSLPRLISGVKMDEHVPLPVPVFANLPVLKPAHVAMRPALPSNFMFFPLDNDVKMKRTRSITRSPPLLSRFHSATYF</sequence>
<evidence type="ECO:0000313" key="2">
    <source>
        <dbReference type="RefSeq" id="XP_068070150.2"/>
    </source>
</evidence>